<feature type="region of interest" description="Disordered" evidence="2">
    <location>
        <begin position="247"/>
        <end position="311"/>
    </location>
</feature>
<dbReference type="OrthoDB" id="332250at2759"/>
<evidence type="ECO:0000313" key="3">
    <source>
        <dbReference type="EMBL" id="EWM28232.1"/>
    </source>
</evidence>
<feature type="compositionally biased region" description="Low complexity" evidence="2">
    <location>
        <begin position="1031"/>
        <end position="1045"/>
    </location>
</feature>
<dbReference type="PANTHER" id="PTHR21574">
    <property type="entry name" value="CENTROSOMAL PROTEIN OF 120 KDA"/>
    <property type="match status" value="1"/>
</dbReference>
<feature type="region of interest" description="Disordered" evidence="2">
    <location>
        <begin position="966"/>
        <end position="988"/>
    </location>
</feature>
<gene>
    <name evidence="3" type="ORF">Naga_100004g105</name>
</gene>
<keyword evidence="1" id="KW-0175">Coiled coil</keyword>
<dbReference type="AlphaFoldDB" id="W7TQ87"/>
<feature type="compositionally biased region" description="Basic and acidic residues" evidence="2">
    <location>
        <begin position="1052"/>
        <end position="1062"/>
    </location>
</feature>
<feature type="compositionally biased region" description="Acidic residues" evidence="2">
    <location>
        <begin position="273"/>
        <end position="289"/>
    </location>
</feature>
<dbReference type="PANTHER" id="PTHR21574:SF0">
    <property type="entry name" value="CENTROSOMAL PROTEIN OF 120 KDA"/>
    <property type="match status" value="1"/>
</dbReference>
<keyword evidence="4" id="KW-1185">Reference proteome</keyword>
<evidence type="ECO:0000313" key="4">
    <source>
        <dbReference type="Proteomes" id="UP000019335"/>
    </source>
</evidence>
<reference evidence="3 4" key="1">
    <citation type="journal article" date="2014" name="Mol. Plant">
        <title>Chromosome Scale Genome Assembly and Transcriptome Profiling of Nannochloropsis gaditana in Nitrogen Depletion.</title>
        <authorList>
            <person name="Corteggiani Carpinelli E."/>
            <person name="Telatin A."/>
            <person name="Vitulo N."/>
            <person name="Forcato C."/>
            <person name="D'Angelo M."/>
            <person name="Schiavon R."/>
            <person name="Vezzi A."/>
            <person name="Giacometti G.M."/>
            <person name="Morosinotto T."/>
            <person name="Valle G."/>
        </authorList>
    </citation>
    <scope>NUCLEOTIDE SEQUENCE [LARGE SCALE GENOMIC DNA]</scope>
    <source>
        <strain evidence="3 4">B-31</strain>
    </source>
</reference>
<feature type="region of interest" description="Disordered" evidence="2">
    <location>
        <begin position="504"/>
        <end position="569"/>
    </location>
</feature>
<comment type="caution">
    <text evidence="3">The sequence shown here is derived from an EMBL/GenBank/DDBJ whole genome shotgun (WGS) entry which is preliminary data.</text>
</comment>
<evidence type="ECO:0000256" key="1">
    <source>
        <dbReference type="SAM" id="Coils"/>
    </source>
</evidence>
<organism evidence="3 4">
    <name type="scientific">Nannochloropsis gaditana</name>
    <dbReference type="NCBI Taxonomy" id="72520"/>
    <lineage>
        <taxon>Eukaryota</taxon>
        <taxon>Sar</taxon>
        <taxon>Stramenopiles</taxon>
        <taxon>Ochrophyta</taxon>
        <taxon>Eustigmatophyceae</taxon>
        <taxon>Eustigmatales</taxon>
        <taxon>Monodopsidaceae</taxon>
        <taxon>Nannochloropsis</taxon>
    </lineage>
</organism>
<protein>
    <recommendedName>
        <fullName evidence="5">Centrosomal protein of 120 kDa</fullName>
    </recommendedName>
</protein>
<dbReference type="Proteomes" id="UP000019335">
    <property type="component" value="Chromosome 5"/>
</dbReference>
<feature type="compositionally biased region" description="Low complexity" evidence="2">
    <location>
        <begin position="917"/>
        <end position="927"/>
    </location>
</feature>
<feature type="compositionally biased region" description="Polar residues" evidence="2">
    <location>
        <begin position="513"/>
        <end position="546"/>
    </location>
</feature>
<dbReference type="GO" id="GO:0005815">
    <property type="term" value="C:microtubule organizing center"/>
    <property type="evidence" value="ECO:0007669"/>
    <property type="project" value="TreeGrafter"/>
</dbReference>
<dbReference type="GO" id="GO:0010564">
    <property type="term" value="P:regulation of cell cycle process"/>
    <property type="evidence" value="ECO:0007669"/>
    <property type="project" value="TreeGrafter"/>
</dbReference>
<dbReference type="EMBL" id="AZIL01000352">
    <property type="protein sequence ID" value="EWM28232.1"/>
    <property type="molecule type" value="Genomic_DNA"/>
</dbReference>
<sequence>MPSGPGHPLPEGEQDDEQAAFSIGRGRDFFLFTVDITGWGGDGAGLQVLPDATEEGVWLSYILFKSVACTDRVYSLDKDVKNGSGRRSTDIFRLRSEGNGADLAAWFSGTSVWQEQLEDGNGGSGKEVDAGSNRWLQLFLCAPQRFLAMVRLDLWELLLEGRRPEEMTADFFPHESSGRFQMEGWGEEGPSGQGCGVWVDVRMRLERDGGEGLSREVFEEGCGLPSLSSGSSPQRQALSVYTIAGAGQGKKSTTGSHPQGWPEEGGQEKGGEDEGGQDAEEEEEEEEEDVKERISMASAGDRHEHESSWTRDRPVGRRRFRLSLDLRAIRDLSEARLLYLAYHYPFLNSIDPEGSDGSDKKALDQAVASDPVLVPAGSEMAMDRSCWTYELPGRYDALEDMAARHPLIVSVMERQAGRKGADIEVGQVQLPLRALLKQAVTYRSAVHPRVFKTYAACRRFVERRSPLKAAPPPIAMRVIDTYLPVSGGDLRASLRAVLVLEDLGPAGEPPAQDASTHYRQRPRGTSLSATSPAPQPYQSDQESRPSATLPAPSTDTPVPPAASPSSAQPDLSAALSLLEVRREKLEFEDWRHRTEVEWSERLRAREAERLALLDQLHEKRESEQKAILKRGQAALARLERELRRRLGDVEGTERQQAAKEEEMKARAAQQVEECQSLQRRLRAEAKYQKEVEALRRRELEGQLDRLKEARQEAETRTKEVQEEYARFRRETRKNVPAALQAEVAALKGEKAELAARWERERAEKMQALLEKEQYRTALQRTARAWRRDTRKFEMALRRQAGDVRLEYLSREGQYRVDGRMEELLDIKRTLDAVRQSSKPPAVAMYNKKPPEAQQQPPQDALGVGSEGTGGGPLEARGRRVRPAPVKAVSRPPPSPASSSPGDKENLGASSTRWDLISSSSESKSGRSFLEIEGLADLEGAARGRGVNPPLSRARMEHNKLMRMMMSEDEEGETSLPRPHAEVTPAQSRLLLEETHRLRSERDLLLSTGNYGPEDPIIQTLTRLIQERESASAARAAEAANESQASTITFEAPSREAQSRQAV</sequence>
<evidence type="ECO:0008006" key="5">
    <source>
        <dbReference type="Google" id="ProtNLM"/>
    </source>
</evidence>
<accession>W7TQ87</accession>
<feature type="region of interest" description="Disordered" evidence="2">
    <location>
        <begin position="834"/>
        <end position="928"/>
    </location>
</feature>
<evidence type="ECO:0000256" key="2">
    <source>
        <dbReference type="SAM" id="MobiDB-lite"/>
    </source>
</evidence>
<feature type="region of interest" description="Disordered" evidence="2">
    <location>
        <begin position="1031"/>
        <end position="1062"/>
    </location>
</feature>
<dbReference type="InterPro" id="IPR039893">
    <property type="entry name" value="CEP120-like"/>
</dbReference>
<feature type="compositionally biased region" description="Basic and acidic residues" evidence="2">
    <location>
        <begin position="290"/>
        <end position="311"/>
    </location>
</feature>
<proteinExistence type="predicted"/>
<name>W7TQ87_9STRA</name>
<feature type="coiled-coil region" evidence="1">
    <location>
        <begin position="635"/>
        <end position="730"/>
    </location>
</feature>